<proteinExistence type="predicted"/>
<name>A0AAV7XLZ7_9NEOP</name>
<evidence type="ECO:0000313" key="2">
    <source>
        <dbReference type="Proteomes" id="UP001075354"/>
    </source>
</evidence>
<reference evidence="1" key="1">
    <citation type="submission" date="2022-12" db="EMBL/GenBank/DDBJ databases">
        <title>Chromosome-level genome assembly of the bean flower thrips Megalurothrips usitatus.</title>
        <authorList>
            <person name="Ma L."/>
            <person name="Liu Q."/>
            <person name="Li H."/>
            <person name="Cai W."/>
        </authorList>
    </citation>
    <scope>NUCLEOTIDE SEQUENCE</scope>
    <source>
        <strain evidence="1">Cailab_2022a</strain>
    </source>
</reference>
<comment type="caution">
    <text evidence="1">The sequence shown here is derived from an EMBL/GenBank/DDBJ whole genome shotgun (WGS) entry which is preliminary data.</text>
</comment>
<keyword evidence="2" id="KW-1185">Reference proteome</keyword>
<dbReference type="AlphaFoldDB" id="A0AAV7XLZ7"/>
<evidence type="ECO:0000313" key="1">
    <source>
        <dbReference type="EMBL" id="KAJ1524448.1"/>
    </source>
</evidence>
<organism evidence="1 2">
    <name type="scientific">Megalurothrips usitatus</name>
    <name type="common">bean blossom thrips</name>
    <dbReference type="NCBI Taxonomy" id="439358"/>
    <lineage>
        <taxon>Eukaryota</taxon>
        <taxon>Metazoa</taxon>
        <taxon>Ecdysozoa</taxon>
        <taxon>Arthropoda</taxon>
        <taxon>Hexapoda</taxon>
        <taxon>Insecta</taxon>
        <taxon>Pterygota</taxon>
        <taxon>Neoptera</taxon>
        <taxon>Paraneoptera</taxon>
        <taxon>Thysanoptera</taxon>
        <taxon>Terebrantia</taxon>
        <taxon>Thripoidea</taxon>
        <taxon>Thripidae</taxon>
        <taxon>Megalurothrips</taxon>
    </lineage>
</organism>
<sequence length="68" mass="7786">MEKIARTLLLPTAGSFIEVQDRLVSPVWHDTTNNKKLDVSCIFSWAGEAFYASAVPCFRTPYHQQSRR</sequence>
<protein>
    <submittedName>
        <fullName evidence="1">Uncharacterized protein</fullName>
    </submittedName>
</protein>
<gene>
    <name evidence="1" type="ORF">ONE63_010945</name>
</gene>
<dbReference type="EMBL" id="JAPTSV010000009">
    <property type="protein sequence ID" value="KAJ1524448.1"/>
    <property type="molecule type" value="Genomic_DNA"/>
</dbReference>
<dbReference type="Proteomes" id="UP001075354">
    <property type="component" value="Chromosome 9"/>
</dbReference>
<accession>A0AAV7XLZ7</accession>